<feature type="transmembrane region" description="Helical" evidence="8">
    <location>
        <begin position="374"/>
        <end position="394"/>
    </location>
</feature>
<evidence type="ECO:0000313" key="9">
    <source>
        <dbReference type="EMBL" id="GGF52923.1"/>
    </source>
</evidence>
<evidence type="ECO:0000256" key="2">
    <source>
        <dbReference type="ARBA" id="ARBA00022475"/>
    </source>
</evidence>
<dbReference type="EMBL" id="BMEM01000003">
    <property type="protein sequence ID" value="GGF52923.1"/>
    <property type="molecule type" value="Genomic_DNA"/>
</dbReference>
<reference evidence="9" key="2">
    <citation type="submission" date="2020-09" db="EMBL/GenBank/DDBJ databases">
        <authorList>
            <person name="Sun Q."/>
            <person name="Zhou Y."/>
        </authorList>
    </citation>
    <scope>NUCLEOTIDE SEQUENCE</scope>
    <source>
        <strain evidence="9">CGMCC 1.12160</strain>
    </source>
</reference>
<reference evidence="9" key="1">
    <citation type="journal article" date="2014" name="Int. J. Syst. Evol. Microbiol.">
        <title>Complete genome sequence of Corynebacterium casei LMG S-19264T (=DSM 44701T), isolated from a smear-ripened cheese.</title>
        <authorList>
            <consortium name="US DOE Joint Genome Institute (JGI-PGF)"/>
            <person name="Walter F."/>
            <person name="Albersmeier A."/>
            <person name="Kalinowski J."/>
            <person name="Ruckert C."/>
        </authorList>
    </citation>
    <scope>NUCLEOTIDE SEQUENCE</scope>
    <source>
        <strain evidence="9">CGMCC 1.12160</strain>
    </source>
</reference>
<comment type="subcellular location">
    <subcellularLocation>
        <location evidence="1">Cell membrane</location>
        <topology evidence="1">Multi-pass membrane protein</topology>
    </subcellularLocation>
</comment>
<evidence type="ECO:0000256" key="5">
    <source>
        <dbReference type="ARBA" id="ARBA00022989"/>
    </source>
</evidence>
<feature type="transmembrane region" description="Helical" evidence="8">
    <location>
        <begin position="216"/>
        <end position="241"/>
    </location>
</feature>
<dbReference type="RefSeq" id="WP_188430521.1">
    <property type="nucleotide sequence ID" value="NZ_BAABKH010000003.1"/>
</dbReference>
<feature type="transmembrane region" description="Helical" evidence="8">
    <location>
        <begin position="142"/>
        <end position="165"/>
    </location>
</feature>
<gene>
    <name evidence="9" type="ORF">GCM10011366_20880</name>
</gene>
<evidence type="ECO:0000256" key="4">
    <source>
        <dbReference type="ARBA" id="ARBA00022692"/>
    </source>
</evidence>
<keyword evidence="5 8" id="KW-1133">Transmembrane helix</keyword>
<comment type="caution">
    <text evidence="9">The sequence shown here is derived from an EMBL/GenBank/DDBJ whole genome shotgun (WGS) entry which is preliminary data.</text>
</comment>
<protein>
    <submittedName>
        <fullName evidence="9">Membrane protein</fullName>
    </submittedName>
</protein>
<evidence type="ECO:0000256" key="8">
    <source>
        <dbReference type="SAM" id="Phobius"/>
    </source>
</evidence>
<keyword evidence="4 8" id="KW-0812">Transmembrane</keyword>
<evidence type="ECO:0000313" key="10">
    <source>
        <dbReference type="Proteomes" id="UP000605670"/>
    </source>
</evidence>
<keyword evidence="2" id="KW-1003">Cell membrane</keyword>
<feature type="transmembrane region" description="Helical" evidence="8">
    <location>
        <begin position="177"/>
        <end position="204"/>
    </location>
</feature>
<comment type="similarity">
    <text evidence="7">Belongs to the glycosyltransferase 87 family.</text>
</comment>
<feature type="transmembrane region" description="Helical" evidence="8">
    <location>
        <begin position="406"/>
        <end position="423"/>
    </location>
</feature>
<sequence length="444" mass="47160">MTTPAPGDFRRDVPYVVPSWSDPVVRLATSVVGGPTGRYAVVGARGLVGVAVTLVLLGSAVLALGVWQKGHCLMKGWSTPDQFWRACYSDLPVVHVSSPLAERALPWSGAAPSDQPPLSGLAMWLVAQVSPSAGQGLGPQQWVFALWALAATLLLALAVVAAVGLQPHRPWQAAHLAVSPVLVTLALVSTDLLGVALTLAGLWAWRRDRAWTGGALLGLATLVRPFPLVFVIAIVLVAWRLRQPLPAARVVVGALLAALAVVVPLVLVEPQALTGAQRWWSQGAGYGALQMVPALNGLHLPSELTVGLAVGGWVAGAALAGWVVSRPWRRVLAVHQVAALVMLLVVLTAPSLSVQSGLWVLPFLALSSRPWGEHLVWAGAETLHFVMTWLHIAFASDPGRGLPASTYSLVVLLRVAAWAWVLWRVAQEPPDGPVRARRGRVWRA</sequence>
<feature type="transmembrane region" description="Helical" evidence="8">
    <location>
        <begin position="304"/>
        <end position="324"/>
    </location>
</feature>
<keyword evidence="10" id="KW-1185">Reference proteome</keyword>
<proteinExistence type="inferred from homology"/>
<dbReference type="Proteomes" id="UP000605670">
    <property type="component" value="Unassembled WGS sequence"/>
</dbReference>
<feature type="transmembrane region" description="Helical" evidence="8">
    <location>
        <begin position="247"/>
        <end position="267"/>
    </location>
</feature>
<evidence type="ECO:0000256" key="3">
    <source>
        <dbReference type="ARBA" id="ARBA00022679"/>
    </source>
</evidence>
<evidence type="ECO:0000256" key="1">
    <source>
        <dbReference type="ARBA" id="ARBA00004651"/>
    </source>
</evidence>
<feature type="transmembrane region" description="Helical" evidence="8">
    <location>
        <begin position="331"/>
        <end position="354"/>
    </location>
</feature>
<evidence type="ECO:0000256" key="7">
    <source>
        <dbReference type="ARBA" id="ARBA00024033"/>
    </source>
</evidence>
<dbReference type="InterPro" id="IPR018584">
    <property type="entry name" value="GT87"/>
</dbReference>
<dbReference type="GO" id="GO:0016758">
    <property type="term" value="F:hexosyltransferase activity"/>
    <property type="evidence" value="ECO:0007669"/>
    <property type="project" value="InterPro"/>
</dbReference>
<keyword evidence="6 8" id="KW-0472">Membrane</keyword>
<accession>A0A917BQR9</accession>
<dbReference type="Pfam" id="PF09594">
    <property type="entry name" value="GT87"/>
    <property type="match status" value="1"/>
</dbReference>
<evidence type="ECO:0000256" key="6">
    <source>
        <dbReference type="ARBA" id="ARBA00023136"/>
    </source>
</evidence>
<organism evidence="9 10">
    <name type="scientific">Ornithinimicrobium tianjinense</name>
    <dbReference type="NCBI Taxonomy" id="1195761"/>
    <lineage>
        <taxon>Bacteria</taxon>
        <taxon>Bacillati</taxon>
        <taxon>Actinomycetota</taxon>
        <taxon>Actinomycetes</taxon>
        <taxon>Micrococcales</taxon>
        <taxon>Ornithinimicrobiaceae</taxon>
        <taxon>Ornithinimicrobium</taxon>
    </lineage>
</organism>
<keyword evidence="3" id="KW-0808">Transferase</keyword>
<name>A0A917BQR9_9MICO</name>
<dbReference type="GO" id="GO:0005886">
    <property type="term" value="C:plasma membrane"/>
    <property type="evidence" value="ECO:0007669"/>
    <property type="project" value="UniProtKB-SubCell"/>
</dbReference>
<feature type="transmembrane region" description="Helical" evidence="8">
    <location>
        <begin position="47"/>
        <end position="67"/>
    </location>
</feature>
<dbReference type="AlphaFoldDB" id="A0A917BQR9"/>